<comment type="caution">
    <text evidence="2">The sequence shown here is derived from an EMBL/GenBank/DDBJ whole genome shotgun (WGS) entry which is preliminary data.</text>
</comment>
<name>A0A9D7XPM4_9BACT</name>
<dbReference type="Pfam" id="PF01963">
    <property type="entry name" value="TraB_PrgY_gumN"/>
    <property type="match status" value="1"/>
</dbReference>
<sequence>MNKYFSFLSITLLSAFLLVSCKGSKSAVQPAASVPHALLWKIEKPGQAEPSYLFGTIHMIPKDDYFLPSGLDEAFDKSKQVVFEIDLDEMSDMGSMMGMLSNLMMKDGTTLQDLLTPQEYTEVSKYFDNMGLPMFLLSNVKPMFLSMLAEVNMNPEEMQSDDIVSYEMNLYDRAQKAKKEVGGLETMQYQMSLFDSISYKDQALMLLDAIKGTNTDTDMYDQTVELYKHQDIEAMIEMATEPKPGEDGNFENVLINNRNKNWIPIMSKMMKNGPVFFAVGAGHLAGENGVLSLLKKQGYKVTPVSVYKANVPKRV</sequence>
<dbReference type="AlphaFoldDB" id="A0A9D7XPM4"/>
<dbReference type="PROSITE" id="PS51257">
    <property type="entry name" value="PROKAR_LIPOPROTEIN"/>
    <property type="match status" value="1"/>
</dbReference>
<evidence type="ECO:0000313" key="2">
    <source>
        <dbReference type="EMBL" id="MBK9984654.1"/>
    </source>
</evidence>
<dbReference type="EMBL" id="JADKGY010000030">
    <property type="protein sequence ID" value="MBK9984654.1"/>
    <property type="molecule type" value="Genomic_DNA"/>
</dbReference>
<dbReference type="InterPro" id="IPR047111">
    <property type="entry name" value="YbaP-like"/>
</dbReference>
<organism evidence="2 3">
    <name type="scientific">Candidatus Opimibacter skivensis</name>
    <dbReference type="NCBI Taxonomy" id="2982028"/>
    <lineage>
        <taxon>Bacteria</taxon>
        <taxon>Pseudomonadati</taxon>
        <taxon>Bacteroidota</taxon>
        <taxon>Saprospiria</taxon>
        <taxon>Saprospirales</taxon>
        <taxon>Saprospiraceae</taxon>
        <taxon>Candidatus Opimibacter</taxon>
    </lineage>
</organism>
<dbReference type="InterPro" id="IPR002816">
    <property type="entry name" value="TraB/PrgY/GumN_fam"/>
</dbReference>
<dbReference type="Proteomes" id="UP000808337">
    <property type="component" value="Unassembled WGS sequence"/>
</dbReference>
<feature type="chain" id="PRO_5038637739" evidence="1">
    <location>
        <begin position="28"/>
        <end position="315"/>
    </location>
</feature>
<proteinExistence type="predicted"/>
<dbReference type="PANTHER" id="PTHR40590:SF1">
    <property type="entry name" value="CYTOPLASMIC PROTEIN"/>
    <property type="match status" value="1"/>
</dbReference>
<gene>
    <name evidence="2" type="ORF">IPP15_20205</name>
</gene>
<dbReference type="PANTHER" id="PTHR40590">
    <property type="entry name" value="CYTOPLASMIC PROTEIN-RELATED"/>
    <property type="match status" value="1"/>
</dbReference>
<reference evidence="2 3" key="1">
    <citation type="submission" date="2020-10" db="EMBL/GenBank/DDBJ databases">
        <title>Connecting structure to function with the recovery of over 1000 high-quality activated sludge metagenome-assembled genomes encoding full-length rRNA genes using long-read sequencing.</title>
        <authorList>
            <person name="Singleton C.M."/>
            <person name="Petriglieri F."/>
            <person name="Kristensen J.M."/>
            <person name="Kirkegaard R.H."/>
            <person name="Michaelsen T.Y."/>
            <person name="Andersen M.H."/>
            <person name="Karst S.M."/>
            <person name="Dueholm M.S."/>
            <person name="Nielsen P.H."/>
            <person name="Albertsen M."/>
        </authorList>
    </citation>
    <scope>NUCLEOTIDE SEQUENCE [LARGE SCALE GENOMIC DNA]</scope>
    <source>
        <strain evidence="2">Ribe_18-Q3-R11-54_MAXAC.273</strain>
    </source>
</reference>
<evidence type="ECO:0000256" key="1">
    <source>
        <dbReference type="SAM" id="SignalP"/>
    </source>
</evidence>
<accession>A0A9D7XPM4</accession>
<protein>
    <submittedName>
        <fullName evidence="2">TraB/GumN family protein</fullName>
    </submittedName>
</protein>
<feature type="signal peptide" evidence="1">
    <location>
        <begin position="1"/>
        <end position="27"/>
    </location>
</feature>
<evidence type="ECO:0000313" key="3">
    <source>
        <dbReference type="Proteomes" id="UP000808337"/>
    </source>
</evidence>
<dbReference type="CDD" id="cd14789">
    <property type="entry name" value="Tiki"/>
    <property type="match status" value="1"/>
</dbReference>
<keyword evidence="1" id="KW-0732">Signal</keyword>